<gene>
    <name evidence="4" type="ORF">RAK27_18685</name>
</gene>
<feature type="region of interest" description="Disordered" evidence="1">
    <location>
        <begin position="579"/>
        <end position="615"/>
    </location>
</feature>
<protein>
    <recommendedName>
        <fullName evidence="3">DUF8208 domain-containing protein</fullName>
    </recommendedName>
</protein>
<dbReference type="AlphaFoldDB" id="A0AAW9JVX6"/>
<organism evidence="4 5">
    <name type="scientific">Carnobacterium maltaromaticum</name>
    <name type="common">Carnobacterium piscicola</name>
    <dbReference type="NCBI Taxonomy" id="2751"/>
    <lineage>
        <taxon>Bacteria</taxon>
        <taxon>Bacillati</taxon>
        <taxon>Bacillota</taxon>
        <taxon>Bacilli</taxon>
        <taxon>Lactobacillales</taxon>
        <taxon>Carnobacteriaceae</taxon>
        <taxon>Carnobacterium</taxon>
    </lineage>
</organism>
<feature type="compositionally biased region" description="Polar residues" evidence="1">
    <location>
        <begin position="540"/>
        <end position="554"/>
    </location>
</feature>
<dbReference type="InterPro" id="IPR058521">
    <property type="entry name" value="DUF8208"/>
</dbReference>
<proteinExistence type="predicted"/>
<dbReference type="RefSeq" id="WP_322809836.1">
    <property type="nucleotide sequence ID" value="NZ_JAVBVO010000024.1"/>
</dbReference>
<dbReference type="EMBL" id="JAVBVO010000024">
    <property type="protein sequence ID" value="MDZ5760672.1"/>
    <property type="molecule type" value="Genomic_DNA"/>
</dbReference>
<feature type="compositionally biased region" description="Basic and acidic residues" evidence="1">
    <location>
        <begin position="528"/>
        <end position="538"/>
    </location>
</feature>
<dbReference type="InterPro" id="IPR058066">
    <property type="entry name" value="pXO2-14_N"/>
</dbReference>
<evidence type="ECO:0000313" key="4">
    <source>
        <dbReference type="EMBL" id="MDZ5760672.1"/>
    </source>
</evidence>
<feature type="compositionally biased region" description="Polar residues" evidence="1">
    <location>
        <begin position="467"/>
        <end position="482"/>
    </location>
</feature>
<feature type="region of interest" description="Disordered" evidence="1">
    <location>
        <begin position="465"/>
        <end position="554"/>
    </location>
</feature>
<accession>A0AAW9JVX6</accession>
<keyword evidence="2" id="KW-1133">Transmembrane helix</keyword>
<feature type="transmembrane region" description="Helical" evidence="2">
    <location>
        <begin position="21"/>
        <end position="44"/>
    </location>
</feature>
<feature type="domain" description="DUF8208" evidence="3">
    <location>
        <begin position="19"/>
        <end position="367"/>
    </location>
</feature>
<dbReference type="Pfam" id="PF26635">
    <property type="entry name" value="DUF8208"/>
    <property type="match status" value="1"/>
</dbReference>
<dbReference type="Proteomes" id="UP001290462">
    <property type="component" value="Unassembled WGS sequence"/>
</dbReference>
<feature type="transmembrane region" description="Helical" evidence="2">
    <location>
        <begin position="296"/>
        <end position="319"/>
    </location>
</feature>
<keyword evidence="2" id="KW-0472">Membrane</keyword>
<feature type="transmembrane region" description="Helical" evidence="2">
    <location>
        <begin position="64"/>
        <end position="86"/>
    </location>
</feature>
<feature type="transmembrane region" description="Helical" evidence="2">
    <location>
        <begin position="98"/>
        <end position="119"/>
    </location>
</feature>
<comment type="caution">
    <text evidence="4">The sequence shown here is derived from an EMBL/GenBank/DDBJ whole genome shotgun (WGS) entry which is preliminary data.</text>
</comment>
<evidence type="ECO:0000259" key="3">
    <source>
        <dbReference type="Pfam" id="PF26635"/>
    </source>
</evidence>
<feature type="compositionally biased region" description="Basic and acidic residues" evidence="1">
    <location>
        <begin position="596"/>
        <end position="615"/>
    </location>
</feature>
<evidence type="ECO:0000256" key="2">
    <source>
        <dbReference type="SAM" id="Phobius"/>
    </source>
</evidence>
<keyword evidence="2" id="KW-0812">Transmembrane</keyword>
<evidence type="ECO:0000313" key="5">
    <source>
        <dbReference type="Proteomes" id="UP001290462"/>
    </source>
</evidence>
<sequence>MEDSEKIEILLRLKDILSKANWFSGSIRFIGWMLIILLVTVNRILNKGFDSVLNLLDFTKSPVITNFIASYMPVYFALGSAALAYLGWKIVIQGKMDYNKIVTNVLIAITLFLALPWGLNQATTLTKAGVKMIQSEQTESAVSAVNNNIVDMYFVDDNKLQYSAGMTKNDISNQSDISILDINEVVDTGGFFRSSPLSKDGEEVFKKKVVKLRGNYELVGLENKMFGADEEYYRYHFDFLPMFIQLLADTIVLAFLIYKCAQIILEIGILQVIAQGALTDIESGQRNRKIIEKLRNAYLIIFIIVMIRQLFVLLCTYISTVDGIDGLVKAVVILALAVKVANGPNFVEELFGISAGLSDAGRSMMGALGMANMMRRGGGGAKGGLGSRIAKASGRIAGKTGRGAANTIAGAAGALSGFKNNAKGQASKAISAIGSMAGDKNDLNGIGSNGKEGIGDIGGLGTEGKNTVKNSTEANSKINESIKSNKEKFSTPGGMSKSNQALSGMNTKGSMDKTPEFKGNLPNNVQQKVDDLKSDMDGQKGSNALQNLSQSDNSELGLKGALEVGYGRKVADVFNSKPISGMRSSFELGKNTTKGFNERSRNKVGKREKLSTKGE</sequence>
<reference evidence="4" key="1">
    <citation type="submission" date="2023-08" db="EMBL/GenBank/DDBJ databases">
        <title>Genomic characterization of piscicolin 126 produced by Carnobacterium maltaromaticum CM22 strain isolated from salmon (Salmo salar).</title>
        <authorList>
            <person name="Gonzalez-Gragera E."/>
            <person name="Garcia-Lopez J.D."/>
            <person name="Teso-Perez C."/>
            <person name="Gimenez-Hernandez I."/>
            <person name="Peralta-Sanchez J.M."/>
            <person name="Valdivia E."/>
            <person name="Montalban-Lopez M."/>
            <person name="Martin-Platero A.M."/>
            <person name="Banos A."/>
            <person name="Martinez-Bueno M."/>
        </authorList>
    </citation>
    <scope>NUCLEOTIDE SEQUENCE</scope>
    <source>
        <strain evidence="4">CM22</strain>
    </source>
</reference>
<feature type="compositionally biased region" description="Polar residues" evidence="1">
    <location>
        <begin position="496"/>
        <end position="509"/>
    </location>
</feature>
<evidence type="ECO:0000256" key="1">
    <source>
        <dbReference type="SAM" id="MobiDB-lite"/>
    </source>
</evidence>
<dbReference type="NCBIfam" id="NF045890">
    <property type="entry name" value="conj_pls20_p028"/>
    <property type="match status" value="1"/>
</dbReference>
<name>A0AAW9JVX6_CARML</name>
<feature type="transmembrane region" description="Helical" evidence="2">
    <location>
        <begin position="239"/>
        <end position="258"/>
    </location>
</feature>